<dbReference type="InterPro" id="IPR002686">
    <property type="entry name" value="Transposase_17"/>
</dbReference>
<dbReference type="GO" id="GO:0003677">
    <property type="term" value="F:DNA binding"/>
    <property type="evidence" value="ECO:0007669"/>
    <property type="project" value="InterPro"/>
</dbReference>
<dbReference type="EMBL" id="VTPS01000019">
    <property type="protein sequence ID" value="TZE81050.1"/>
    <property type="molecule type" value="Genomic_DNA"/>
</dbReference>
<reference evidence="2 3" key="1">
    <citation type="submission" date="2019-08" db="EMBL/GenBank/DDBJ databases">
        <title>Calorimonas adulescens gen. nov., sp. nov., an anaerobic thermophilic bacterium from Sakhalin hot spring.</title>
        <authorList>
            <person name="Khomyakova M.A."/>
            <person name="Merkel A.Y."/>
            <person name="Novikov A."/>
            <person name="Bonch-Osmolovskaya E.A."/>
            <person name="Slobodkin A.I."/>
        </authorList>
    </citation>
    <scope>NUCLEOTIDE SEQUENCE [LARGE SCALE GENOMIC DNA]</scope>
    <source>
        <strain evidence="2 3">A05MB</strain>
    </source>
</reference>
<sequence>MNTQYKTTRHAKFLINYHFVWIPKYRRKILDDPKVVDLIKNTIIELSEKYNYDILAMEIMPDHMHLQISAIPQYSPAELMNKIKGVTGFRISKQFPELKARGKIWTNSYFCATTGNVSTETIKKYIEEQWSKIE</sequence>
<proteinExistence type="predicted"/>
<feature type="domain" description="Transposase IS200-like" evidence="1">
    <location>
        <begin position="12"/>
        <end position="129"/>
    </location>
</feature>
<evidence type="ECO:0000313" key="3">
    <source>
        <dbReference type="Proteomes" id="UP000322976"/>
    </source>
</evidence>
<dbReference type="RefSeq" id="WP_149546026.1">
    <property type="nucleotide sequence ID" value="NZ_VTPS01000019.1"/>
</dbReference>
<dbReference type="AlphaFoldDB" id="A0A5D8Q8Z2"/>
<gene>
    <name evidence="2" type="primary">tnpA</name>
    <name evidence="2" type="ORF">FWJ32_11125</name>
</gene>
<dbReference type="Pfam" id="PF01797">
    <property type="entry name" value="Y1_Tnp"/>
    <property type="match status" value="1"/>
</dbReference>
<dbReference type="PANTHER" id="PTHR33360">
    <property type="entry name" value="TRANSPOSASE FOR INSERTION SEQUENCE ELEMENT IS200"/>
    <property type="match status" value="1"/>
</dbReference>
<protein>
    <submittedName>
        <fullName evidence="2">IS200/IS605 family transposase</fullName>
    </submittedName>
</protein>
<comment type="caution">
    <text evidence="2">The sequence shown here is derived from an EMBL/GenBank/DDBJ whole genome shotgun (WGS) entry which is preliminary data.</text>
</comment>
<accession>A0A5D8Q8Z2</accession>
<dbReference type="Gene3D" id="3.30.70.1290">
    <property type="entry name" value="Transposase IS200-like"/>
    <property type="match status" value="1"/>
</dbReference>
<evidence type="ECO:0000313" key="2">
    <source>
        <dbReference type="EMBL" id="TZE81050.1"/>
    </source>
</evidence>
<dbReference type="SUPFAM" id="SSF143422">
    <property type="entry name" value="Transposase IS200-like"/>
    <property type="match status" value="1"/>
</dbReference>
<dbReference type="PANTHER" id="PTHR33360:SF2">
    <property type="entry name" value="TRANSPOSASE FOR INSERTION SEQUENCE ELEMENT IS200"/>
    <property type="match status" value="1"/>
</dbReference>
<dbReference type="InterPro" id="IPR036515">
    <property type="entry name" value="Transposase_17_sf"/>
</dbReference>
<dbReference type="Proteomes" id="UP000322976">
    <property type="component" value="Unassembled WGS sequence"/>
</dbReference>
<evidence type="ECO:0000259" key="1">
    <source>
        <dbReference type="SMART" id="SM01321"/>
    </source>
</evidence>
<organism evidence="2 3">
    <name type="scientific">Calorimonas adulescens</name>
    <dbReference type="NCBI Taxonomy" id="2606906"/>
    <lineage>
        <taxon>Bacteria</taxon>
        <taxon>Bacillati</taxon>
        <taxon>Bacillota</taxon>
        <taxon>Clostridia</taxon>
        <taxon>Thermoanaerobacterales</taxon>
        <taxon>Thermoanaerobacteraceae</taxon>
        <taxon>Calorimonas</taxon>
    </lineage>
</organism>
<dbReference type="GO" id="GO:0006313">
    <property type="term" value="P:DNA transposition"/>
    <property type="evidence" value="ECO:0007669"/>
    <property type="project" value="InterPro"/>
</dbReference>
<keyword evidence="3" id="KW-1185">Reference proteome</keyword>
<name>A0A5D8Q8Z2_9THEO</name>
<dbReference type="NCBIfam" id="NF033573">
    <property type="entry name" value="transpos_IS200"/>
    <property type="match status" value="1"/>
</dbReference>
<dbReference type="GO" id="GO:0004803">
    <property type="term" value="F:transposase activity"/>
    <property type="evidence" value="ECO:0007669"/>
    <property type="project" value="InterPro"/>
</dbReference>
<dbReference type="SMART" id="SM01321">
    <property type="entry name" value="Y1_Tnp"/>
    <property type="match status" value="1"/>
</dbReference>